<protein>
    <submittedName>
        <fullName evidence="2">Uncharacterized protein</fullName>
    </submittedName>
</protein>
<dbReference type="Proteomes" id="UP000324222">
    <property type="component" value="Unassembled WGS sequence"/>
</dbReference>
<reference evidence="2 3" key="1">
    <citation type="submission" date="2019-05" db="EMBL/GenBank/DDBJ databases">
        <title>Another draft genome of Portunus trituberculatus and its Hox gene families provides insights of decapod evolution.</title>
        <authorList>
            <person name="Jeong J.-H."/>
            <person name="Song I."/>
            <person name="Kim S."/>
            <person name="Choi T."/>
            <person name="Kim D."/>
            <person name="Ryu S."/>
            <person name="Kim W."/>
        </authorList>
    </citation>
    <scope>NUCLEOTIDE SEQUENCE [LARGE SCALE GENOMIC DNA]</scope>
    <source>
        <tissue evidence="2">Muscle</tissue>
    </source>
</reference>
<evidence type="ECO:0000256" key="1">
    <source>
        <dbReference type="SAM" id="MobiDB-lite"/>
    </source>
</evidence>
<accession>A0A5B7FX15</accession>
<feature type="compositionally biased region" description="Basic and acidic residues" evidence="1">
    <location>
        <begin position="149"/>
        <end position="163"/>
    </location>
</feature>
<comment type="caution">
    <text evidence="2">The sequence shown here is derived from an EMBL/GenBank/DDBJ whole genome shotgun (WGS) entry which is preliminary data.</text>
</comment>
<evidence type="ECO:0000313" key="3">
    <source>
        <dbReference type="Proteomes" id="UP000324222"/>
    </source>
</evidence>
<name>A0A5B7FX15_PORTR</name>
<feature type="region of interest" description="Disordered" evidence="1">
    <location>
        <begin position="101"/>
        <end position="163"/>
    </location>
</feature>
<sequence length="163" mass="18262">MGGPEGWASGREGRLIPYIDTRQTPNLCEREKIMTRSTKPVPEREASAVLLLWAAPLAASTLREACGWKMRPKEAGDGWGRRALPWPRLWPCVSIFAHRHGHAPRKQLSRPRHTRPLGSRRVGVQVRESPGEGDPGVAVRQPRAAQRGRPCEADGRRYGFDVF</sequence>
<feature type="compositionally biased region" description="Basic residues" evidence="1">
    <location>
        <begin position="101"/>
        <end position="115"/>
    </location>
</feature>
<gene>
    <name evidence="2" type="ORF">E2C01_044984</name>
</gene>
<dbReference type="EMBL" id="VSRR010009978">
    <property type="protein sequence ID" value="MPC51142.1"/>
    <property type="molecule type" value="Genomic_DNA"/>
</dbReference>
<keyword evidence="3" id="KW-1185">Reference proteome</keyword>
<organism evidence="2 3">
    <name type="scientific">Portunus trituberculatus</name>
    <name type="common">Swimming crab</name>
    <name type="synonym">Neptunus trituberculatus</name>
    <dbReference type="NCBI Taxonomy" id="210409"/>
    <lineage>
        <taxon>Eukaryota</taxon>
        <taxon>Metazoa</taxon>
        <taxon>Ecdysozoa</taxon>
        <taxon>Arthropoda</taxon>
        <taxon>Crustacea</taxon>
        <taxon>Multicrustacea</taxon>
        <taxon>Malacostraca</taxon>
        <taxon>Eumalacostraca</taxon>
        <taxon>Eucarida</taxon>
        <taxon>Decapoda</taxon>
        <taxon>Pleocyemata</taxon>
        <taxon>Brachyura</taxon>
        <taxon>Eubrachyura</taxon>
        <taxon>Portunoidea</taxon>
        <taxon>Portunidae</taxon>
        <taxon>Portuninae</taxon>
        <taxon>Portunus</taxon>
    </lineage>
</organism>
<proteinExistence type="predicted"/>
<dbReference type="AlphaFoldDB" id="A0A5B7FX15"/>
<evidence type="ECO:0000313" key="2">
    <source>
        <dbReference type="EMBL" id="MPC51142.1"/>
    </source>
</evidence>